<sequence length="583" mass="65510">MPRPRRQLEPQEPSEDLALEEVEDAEVNEVNEVNVPEALDTESAASTAQSFLLRQTAASIEWVKPAIVITPDPGDCKSEDGRQRSAGTSKAGSKEAPAPRASRREETMRELRHSVSVAQKVQDLEWRDSQFGNKATEVAKAMRLDVKSLQGSRLLFHRWISWSGFDTLIGLVIIANAATIGLEAHFNAALPLGCDALCVCPEDAGHCEPVPLWLTLVDYAFFLVYVAEFCLRFYAYGRICLRSNWVKFDLFLIISSTCDLLLKLLNVQNDLLNQVMLVRMLRLLRLARAVRLMVQFQTLWQLVQGLLHSVTTLLWTFLLVMILIYIFAIIGIEFIAVDAELPEDHPYNVAARENFSSFGDAVITLLQMFSMDSIGSIYRPLVKHRFLLFFYFMTVLLILAIALMNLVTAVMVNSSLDQASEDKDAKKAWEEAKKKKQMEELKLMFHELDEDGSGDLSLDEIRTAPEHLRLELKELAGNADIEELFVMLDYDGGGAVDSDEFCEGVFKAASCDKESMELSRLTKQCSLVLGNSRSLLTAVSGQEAPRQVEDGSLETRIGKLEQEVQSMRSNMRRVLMLVDEKPS</sequence>
<dbReference type="GO" id="GO:0005509">
    <property type="term" value="F:calcium ion binding"/>
    <property type="evidence" value="ECO:0007669"/>
    <property type="project" value="InterPro"/>
</dbReference>
<evidence type="ECO:0000256" key="6">
    <source>
        <dbReference type="SAM" id="MobiDB-lite"/>
    </source>
</evidence>
<dbReference type="InterPro" id="IPR002048">
    <property type="entry name" value="EF_hand_dom"/>
</dbReference>
<dbReference type="Proteomes" id="UP001178507">
    <property type="component" value="Unassembled WGS sequence"/>
</dbReference>
<feature type="region of interest" description="Disordered" evidence="6">
    <location>
        <begin position="1"/>
        <end position="21"/>
    </location>
</feature>
<keyword evidence="5 7" id="KW-0472">Membrane</keyword>
<evidence type="ECO:0000256" key="2">
    <source>
        <dbReference type="ARBA" id="ARBA00022692"/>
    </source>
</evidence>
<feature type="transmembrane region" description="Helical" evidence="7">
    <location>
        <begin position="159"/>
        <end position="182"/>
    </location>
</feature>
<reference evidence="9" key="1">
    <citation type="submission" date="2023-08" db="EMBL/GenBank/DDBJ databases">
        <authorList>
            <person name="Chen Y."/>
            <person name="Shah S."/>
            <person name="Dougan E. K."/>
            <person name="Thang M."/>
            <person name="Chan C."/>
        </authorList>
    </citation>
    <scope>NUCLEOTIDE SEQUENCE</scope>
</reference>
<feature type="transmembrane region" description="Helical" evidence="7">
    <location>
        <begin position="314"/>
        <end position="335"/>
    </location>
</feature>
<feature type="domain" description="EF-hand" evidence="8">
    <location>
        <begin position="476"/>
        <end position="511"/>
    </location>
</feature>
<dbReference type="PROSITE" id="PS50222">
    <property type="entry name" value="EF_HAND_2"/>
    <property type="match status" value="2"/>
</dbReference>
<evidence type="ECO:0000313" key="10">
    <source>
        <dbReference type="Proteomes" id="UP001178507"/>
    </source>
</evidence>
<evidence type="ECO:0000256" key="4">
    <source>
        <dbReference type="ARBA" id="ARBA00022989"/>
    </source>
</evidence>
<dbReference type="AlphaFoldDB" id="A0AA36I0L8"/>
<proteinExistence type="predicted"/>
<evidence type="ECO:0000256" key="1">
    <source>
        <dbReference type="ARBA" id="ARBA00004141"/>
    </source>
</evidence>
<dbReference type="Pfam" id="PF00520">
    <property type="entry name" value="Ion_trans"/>
    <property type="match status" value="1"/>
</dbReference>
<feature type="region of interest" description="Disordered" evidence="6">
    <location>
        <begin position="70"/>
        <end position="108"/>
    </location>
</feature>
<gene>
    <name evidence="9" type="ORF">EVOR1521_LOCUS6324</name>
</gene>
<dbReference type="EMBL" id="CAUJNA010000469">
    <property type="protein sequence ID" value="CAJ1377553.1"/>
    <property type="molecule type" value="Genomic_DNA"/>
</dbReference>
<dbReference type="InterPro" id="IPR005821">
    <property type="entry name" value="Ion_trans_dom"/>
</dbReference>
<keyword evidence="2 7" id="KW-0812">Transmembrane</keyword>
<dbReference type="PANTHER" id="PTHR10037">
    <property type="entry name" value="VOLTAGE-GATED CATION CHANNEL CALCIUM AND SODIUM"/>
    <property type="match status" value="1"/>
</dbReference>
<dbReference type="Gene3D" id="1.20.120.350">
    <property type="entry name" value="Voltage-gated potassium channels. Chain C"/>
    <property type="match status" value="1"/>
</dbReference>
<feature type="compositionally biased region" description="Basic and acidic residues" evidence="6">
    <location>
        <begin position="74"/>
        <end position="83"/>
    </location>
</feature>
<evidence type="ECO:0000256" key="7">
    <source>
        <dbReference type="SAM" id="Phobius"/>
    </source>
</evidence>
<dbReference type="GO" id="GO:0001518">
    <property type="term" value="C:voltage-gated sodium channel complex"/>
    <property type="evidence" value="ECO:0007669"/>
    <property type="project" value="TreeGrafter"/>
</dbReference>
<dbReference type="InterPro" id="IPR011992">
    <property type="entry name" value="EF-hand-dom_pair"/>
</dbReference>
<evidence type="ECO:0000259" key="8">
    <source>
        <dbReference type="PROSITE" id="PS50222"/>
    </source>
</evidence>
<dbReference type="SUPFAM" id="SSF47473">
    <property type="entry name" value="EF-hand"/>
    <property type="match status" value="1"/>
</dbReference>
<feature type="transmembrane region" description="Helical" evidence="7">
    <location>
        <begin position="386"/>
        <end position="412"/>
    </location>
</feature>
<dbReference type="Pfam" id="PF13499">
    <property type="entry name" value="EF-hand_7"/>
    <property type="match status" value="1"/>
</dbReference>
<dbReference type="InterPro" id="IPR027359">
    <property type="entry name" value="Volt_channel_dom_sf"/>
</dbReference>
<dbReference type="SMART" id="SM00054">
    <property type="entry name" value="EFh"/>
    <property type="match status" value="2"/>
</dbReference>
<keyword evidence="10" id="KW-1185">Reference proteome</keyword>
<dbReference type="PROSITE" id="PS00018">
    <property type="entry name" value="EF_HAND_1"/>
    <property type="match status" value="2"/>
</dbReference>
<dbReference type="Gene3D" id="1.10.238.10">
    <property type="entry name" value="EF-hand"/>
    <property type="match status" value="1"/>
</dbReference>
<name>A0AA36I0L8_9DINO</name>
<accession>A0AA36I0L8</accession>
<dbReference type="GO" id="GO:0005248">
    <property type="term" value="F:voltage-gated sodium channel activity"/>
    <property type="evidence" value="ECO:0007669"/>
    <property type="project" value="TreeGrafter"/>
</dbReference>
<dbReference type="CDD" id="cd00051">
    <property type="entry name" value="EFh"/>
    <property type="match status" value="1"/>
</dbReference>
<dbReference type="InterPro" id="IPR043203">
    <property type="entry name" value="VGCC_Ca_Na"/>
</dbReference>
<evidence type="ECO:0000313" key="9">
    <source>
        <dbReference type="EMBL" id="CAJ1377553.1"/>
    </source>
</evidence>
<dbReference type="InterPro" id="IPR018247">
    <property type="entry name" value="EF_Hand_1_Ca_BS"/>
</dbReference>
<evidence type="ECO:0000256" key="3">
    <source>
        <dbReference type="ARBA" id="ARBA00022837"/>
    </source>
</evidence>
<evidence type="ECO:0000256" key="5">
    <source>
        <dbReference type="ARBA" id="ARBA00023136"/>
    </source>
</evidence>
<comment type="subcellular location">
    <subcellularLocation>
        <location evidence="1">Membrane</location>
        <topology evidence="1">Multi-pass membrane protein</topology>
    </subcellularLocation>
</comment>
<feature type="compositionally biased region" description="Acidic residues" evidence="6">
    <location>
        <begin position="12"/>
        <end position="21"/>
    </location>
</feature>
<organism evidence="9 10">
    <name type="scientific">Effrenium voratum</name>
    <dbReference type="NCBI Taxonomy" id="2562239"/>
    <lineage>
        <taxon>Eukaryota</taxon>
        <taxon>Sar</taxon>
        <taxon>Alveolata</taxon>
        <taxon>Dinophyceae</taxon>
        <taxon>Suessiales</taxon>
        <taxon>Symbiodiniaceae</taxon>
        <taxon>Effrenium</taxon>
    </lineage>
</organism>
<feature type="domain" description="EF-hand" evidence="8">
    <location>
        <begin position="436"/>
        <end position="471"/>
    </location>
</feature>
<keyword evidence="3" id="KW-0106">Calcium</keyword>
<dbReference type="PANTHER" id="PTHR10037:SF62">
    <property type="entry name" value="SODIUM CHANNEL PROTEIN 60E"/>
    <property type="match status" value="1"/>
</dbReference>
<dbReference type="SUPFAM" id="SSF81324">
    <property type="entry name" value="Voltage-gated potassium channels"/>
    <property type="match status" value="1"/>
</dbReference>
<feature type="transmembrane region" description="Helical" evidence="7">
    <location>
        <begin position="219"/>
        <end position="236"/>
    </location>
</feature>
<keyword evidence="4 7" id="KW-1133">Transmembrane helix</keyword>
<dbReference type="Gene3D" id="1.10.287.70">
    <property type="match status" value="1"/>
</dbReference>
<feature type="transmembrane region" description="Helical" evidence="7">
    <location>
        <begin position="355"/>
        <end position="374"/>
    </location>
</feature>
<comment type="caution">
    <text evidence="9">The sequence shown here is derived from an EMBL/GenBank/DDBJ whole genome shotgun (WGS) entry which is preliminary data.</text>
</comment>
<protein>
    <recommendedName>
        <fullName evidence="8">EF-hand domain-containing protein</fullName>
    </recommendedName>
</protein>